<reference evidence="1 2" key="1">
    <citation type="submission" date="2013-02" db="EMBL/GenBank/DDBJ databases">
        <authorList>
            <person name="Harkins D.M."/>
            <person name="Durkin A.S."/>
            <person name="Brinkac L.M."/>
            <person name="Haft D.H."/>
            <person name="Selengut J.D."/>
            <person name="Sanka R."/>
            <person name="DePew J."/>
            <person name="Purushe J."/>
            <person name="Picardeau M."/>
            <person name="Werts C."/>
            <person name="Goarant C."/>
            <person name="Vinetz J.M."/>
            <person name="Sutton G.G."/>
            <person name="Nierman W.C."/>
            <person name="Fouts D.E."/>
        </authorList>
    </citation>
    <scope>NUCLEOTIDE SEQUENCE [LARGE SCALE GENOMIC DNA]</scope>
    <source>
        <strain evidence="1 2">200703203</strain>
    </source>
</reference>
<comment type="caution">
    <text evidence="1">The sequence shown here is derived from an EMBL/GenBank/DDBJ whole genome shotgun (WGS) entry which is preliminary data.</text>
</comment>
<proteinExistence type="predicted"/>
<dbReference type="BioCyc" id="LINT1085541:G11IQ-5633-MONOMER"/>
<evidence type="ECO:0000313" key="2">
    <source>
        <dbReference type="Proteomes" id="UP000012220"/>
    </source>
</evidence>
<sequence length="47" mass="5590">MSLNFCSKFLHWTVLGQVQKKFITIESVVFKCGNYSKSRFYKQILKL</sequence>
<organism evidence="1 2">
    <name type="scientific">Leptospira interrogans serovar Australis str. 200703203</name>
    <dbReference type="NCBI Taxonomy" id="1085541"/>
    <lineage>
        <taxon>Bacteria</taxon>
        <taxon>Pseudomonadati</taxon>
        <taxon>Spirochaetota</taxon>
        <taxon>Spirochaetia</taxon>
        <taxon>Leptospirales</taxon>
        <taxon>Leptospiraceae</taxon>
        <taxon>Leptospira</taxon>
    </lineage>
</organism>
<dbReference type="AlphaFoldDB" id="N1UJX4"/>
<dbReference type="EMBL" id="AHNY02000207">
    <property type="protein sequence ID" value="EMY24171.1"/>
    <property type="molecule type" value="Genomic_DNA"/>
</dbReference>
<dbReference type="Proteomes" id="UP000012220">
    <property type="component" value="Unassembled WGS sequence"/>
</dbReference>
<name>N1UJX4_LEPIR</name>
<gene>
    <name evidence="1" type="ORF">LEP1GSC115_2405</name>
</gene>
<evidence type="ECO:0000313" key="1">
    <source>
        <dbReference type="EMBL" id="EMY24171.1"/>
    </source>
</evidence>
<accession>N1UJX4</accession>
<protein>
    <submittedName>
        <fullName evidence="1">Uncharacterized protein</fullName>
    </submittedName>
</protein>